<feature type="DNA-binding region" description="H-T-H motif" evidence="4">
    <location>
        <begin position="71"/>
        <end position="90"/>
    </location>
</feature>
<dbReference type="Gene3D" id="1.10.10.60">
    <property type="entry name" value="Homeodomain-like"/>
    <property type="match status" value="1"/>
</dbReference>
<dbReference type="AlphaFoldDB" id="A0A4R8RWL3"/>
<dbReference type="InterPro" id="IPR001647">
    <property type="entry name" value="HTH_TetR"/>
</dbReference>
<dbReference type="InterPro" id="IPR036271">
    <property type="entry name" value="Tet_transcr_reg_TetR-rel_C_sf"/>
</dbReference>
<evidence type="ECO:0000313" key="7">
    <source>
        <dbReference type="Proteomes" id="UP000295117"/>
    </source>
</evidence>
<dbReference type="SUPFAM" id="SSF46689">
    <property type="entry name" value="Homeodomain-like"/>
    <property type="match status" value="1"/>
</dbReference>
<sequence>MGVRVCEGWYIAVNASLTCANGCIFIDQLIYSSIMRSKSDAERTFTEVARRDQIVACAIEVIAEVGYPQTSIRKIAERAGIAMSVVLYHFGSKDGLIEAVIASMYRSGLTAVVPEVDRARTQTDKLATYIRSSIGYFDTHRIQLAALAQLGTSYKPRDGRRLGELGLTPELTQQLTQLDPAVILRAGQKTGEFSSFPVDSTAIALRGAINVVVEKILQDPEFDTPGYAEDLVKMFRRVVRRV</sequence>
<dbReference type="GO" id="GO:0003700">
    <property type="term" value="F:DNA-binding transcription factor activity"/>
    <property type="evidence" value="ECO:0007669"/>
    <property type="project" value="TreeGrafter"/>
</dbReference>
<dbReference type="Gene3D" id="1.10.357.10">
    <property type="entry name" value="Tetracycline Repressor, domain 2"/>
    <property type="match status" value="1"/>
</dbReference>
<dbReference type="EMBL" id="PECH01000009">
    <property type="protein sequence ID" value="TDZ78575.1"/>
    <property type="molecule type" value="Genomic_DNA"/>
</dbReference>
<proteinExistence type="predicted"/>
<evidence type="ECO:0000256" key="4">
    <source>
        <dbReference type="PROSITE-ProRule" id="PRU00335"/>
    </source>
</evidence>
<evidence type="ECO:0000259" key="5">
    <source>
        <dbReference type="PROSITE" id="PS50977"/>
    </source>
</evidence>
<dbReference type="PANTHER" id="PTHR30055">
    <property type="entry name" value="HTH-TYPE TRANSCRIPTIONAL REGULATOR RUTR"/>
    <property type="match status" value="1"/>
</dbReference>
<evidence type="ECO:0000313" key="6">
    <source>
        <dbReference type="EMBL" id="TDZ78575.1"/>
    </source>
</evidence>
<evidence type="ECO:0000256" key="2">
    <source>
        <dbReference type="ARBA" id="ARBA00023125"/>
    </source>
</evidence>
<keyword evidence="1" id="KW-0805">Transcription regulation</keyword>
<keyword evidence="2 4" id="KW-0238">DNA-binding</keyword>
<feature type="domain" description="HTH tetR-type" evidence="5">
    <location>
        <begin position="48"/>
        <end position="108"/>
    </location>
</feature>
<dbReference type="Proteomes" id="UP000295117">
    <property type="component" value="Unassembled WGS sequence"/>
</dbReference>
<dbReference type="InterPro" id="IPR050109">
    <property type="entry name" value="HTH-type_TetR-like_transc_reg"/>
</dbReference>
<dbReference type="Pfam" id="PF00440">
    <property type="entry name" value="TetR_N"/>
    <property type="match status" value="1"/>
</dbReference>
<keyword evidence="3" id="KW-0804">Transcription</keyword>
<protein>
    <submittedName>
        <fullName evidence="6">HTH-type transcriptional regulator BetI</fullName>
    </submittedName>
</protein>
<dbReference type="PANTHER" id="PTHR30055:SF234">
    <property type="entry name" value="HTH-TYPE TRANSCRIPTIONAL REGULATOR BETI"/>
    <property type="match status" value="1"/>
</dbReference>
<reference evidence="6 7" key="1">
    <citation type="journal article" date="2019" name="Sci. Rep.">
        <title>Extended insight into the Mycobacterium chelonae-abscessus complex through whole genome sequencing of Mycobacterium salmoniphilum outbreak and Mycobacterium salmoniphilum-like strains.</title>
        <authorList>
            <person name="Behra P.R.K."/>
            <person name="Das S."/>
            <person name="Pettersson B.M.F."/>
            <person name="Shirreff L."/>
            <person name="DuCote T."/>
            <person name="Jacobsson K.G."/>
            <person name="Ennis D.G."/>
            <person name="Kirsebom L.A."/>
        </authorList>
    </citation>
    <scope>NUCLEOTIDE SEQUENCE [LARGE SCALE GENOMIC DNA]</scope>
    <source>
        <strain evidence="6 7">DE 4585</strain>
    </source>
</reference>
<dbReference type="InterPro" id="IPR009057">
    <property type="entry name" value="Homeodomain-like_sf"/>
</dbReference>
<organism evidence="6 7">
    <name type="scientific">Mycobacteroides salmoniphilum</name>
    <dbReference type="NCBI Taxonomy" id="404941"/>
    <lineage>
        <taxon>Bacteria</taxon>
        <taxon>Bacillati</taxon>
        <taxon>Actinomycetota</taxon>
        <taxon>Actinomycetes</taxon>
        <taxon>Mycobacteriales</taxon>
        <taxon>Mycobacteriaceae</taxon>
        <taxon>Mycobacteroides</taxon>
    </lineage>
</organism>
<name>A0A4R8RWL3_9MYCO</name>
<dbReference type="GO" id="GO:0000976">
    <property type="term" value="F:transcription cis-regulatory region binding"/>
    <property type="evidence" value="ECO:0007669"/>
    <property type="project" value="TreeGrafter"/>
</dbReference>
<accession>A0A4R8RWL3</accession>
<dbReference type="SUPFAM" id="SSF48498">
    <property type="entry name" value="Tetracyclin repressor-like, C-terminal domain"/>
    <property type="match status" value="1"/>
</dbReference>
<comment type="caution">
    <text evidence="6">The sequence shown here is derived from an EMBL/GenBank/DDBJ whole genome shotgun (WGS) entry which is preliminary data.</text>
</comment>
<dbReference type="PRINTS" id="PR00455">
    <property type="entry name" value="HTHTETR"/>
</dbReference>
<evidence type="ECO:0000256" key="3">
    <source>
        <dbReference type="ARBA" id="ARBA00023163"/>
    </source>
</evidence>
<gene>
    <name evidence="6" type="primary">betI_2</name>
    <name evidence="6" type="ORF">DE4585_04412</name>
</gene>
<evidence type="ECO:0000256" key="1">
    <source>
        <dbReference type="ARBA" id="ARBA00023015"/>
    </source>
</evidence>
<dbReference type="PROSITE" id="PS50977">
    <property type="entry name" value="HTH_TETR_2"/>
    <property type="match status" value="1"/>
</dbReference>